<dbReference type="OrthoDB" id="3366659at2759"/>
<protein>
    <submittedName>
        <fullName evidence="3">Uncharacterized protein</fullName>
    </submittedName>
</protein>
<dbReference type="PANTHER" id="PTHR41390">
    <property type="entry name" value="CHROMOSOME 7, WHOLE GENOME SHOTGUN SEQUENCE"/>
    <property type="match status" value="1"/>
</dbReference>
<sequence>MTSAVGASGASAYAVIKRQRVARLAAMAGVNSGLLGWTFFGLREFIISPTLTSHVPWRQYTRRRAERETSHHGVTESEEESLERLGPTTWSDIRRRNLLDTCLAAGITGAFFNGIRRGSSRIIPGFFTASLIGTLCQSGFNESSIIRLRVLSRQEERIVYSHGPSTSVASESLPDAPKQEAMSWNDTITKKWRTFLPHKISEDEFSAKLKENENKLKEETLKRARESEHGLEQRPDQSQDSS</sequence>
<keyword evidence="2" id="KW-0472">Membrane</keyword>
<feature type="region of interest" description="Disordered" evidence="1">
    <location>
        <begin position="64"/>
        <end position="83"/>
    </location>
</feature>
<evidence type="ECO:0000256" key="1">
    <source>
        <dbReference type="SAM" id="MobiDB-lite"/>
    </source>
</evidence>
<proteinExistence type="predicted"/>
<name>A0A164S4A9_9AGAM</name>
<organism evidence="3 4">
    <name type="scientific">Sistotremastrum niveocremeum HHB9708</name>
    <dbReference type="NCBI Taxonomy" id="1314777"/>
    <lineage>
        <taxon>Eukaryota</taxon>
        <taxon>Fungi</taxon>
        <taxon>Dikarya</taxon>
        <taxon>Basidiomycota</taxon>
        <taxon>Agaricomycotina</taxon>
        <taxon>Agaricomycetes</taxon>
        <taxon>Sistotremastrales</taxon>
        <taxon>Sistotremastraceae</taxon>
        <taxon>Sertulicium</taxon>
        <taxon>Sertulicium niveocremeum</taxon>
    </lineage>
</organism>
<gene>
    <name evidence="3" type="ORF">SISNIDRAFT_457134</name>
</gene>
<evidence type="ECO:0000313" key="3">
    <source>
        <dbReference type="EMBL" id="KZS91143.1"/>
    </source>
</evidence>
<feature type="region of interest" description="Disordered" evidence="1">
    <location>
        <begin position="208"/>
        <end position="242"/>
    </location>
</feature>
<keyword evidence="2" id="KW-1133">Transmembrane helix</keyword>
<keyword evidence="2" id="KW-0812">Transmembrane</keyword>
<reference evidence="3 4" key="1">
    <citation type="journal article" date="2016" name="Mol. Biol. Evol.">
        <title>Comparative Genomics of Early-Diverging Mushroom-Forming Fungi Provides Insights into the Origins of Lignocellulose Decay Capabilities.</title>
        <authorList>
            <person name="Nagy L.G."/>
            <person name="Riley R."/>
            <person name="Tritt A."/>
            <person name="Adam C."/>
            <person name="Daum C."/>
            <person name="Floudas D."/>
            <person name="Sun H."/>
            <person name="Yadav J.S."/>
            <person name="Pangilinan J."/>
            <person name="Larsson K.H."/>
            <person name="Matsuura K."/>
            <person name="Barry K."/>
            <person name="Labutti K."/>
            <person name="Kuo R."/>
            <person name="Ohm R.A."/>
            <person name="Bhattacharya S.S."/>
            <person name="Shirouzu T."/>
            <person name="Yoshinaga Y."/>
            <person name="Martin F.M."/>
            <person name="Grigoriev I.V."/>
            <person name="Hibbett D.S."/>
        </authorList>
    </citation>
    <scope>NUCLEOTIDE SEQUENCE [LARGE SCALE GENOMIC DNA]</scope>
    <source>
        <strain evidence="3 4">HHB9708</strain>
    </source>
</reference>
<dbReference type="Proteomes" id="UP000076722">
    <property type="component" value="Unassembled WGS sequence"/>
</dbReference>
<keyword evidence="4" id="KW-1185">Reference proteome</keyword>
<feature type="transmembrane region" description="Helical" evidence="2">
    <location>
        <begin position="21"/>
        <end position="40"/>
    </location>
</feature>
<dbReference type="STRING" id="1314777.A0A164S4A9"/>
<dbReference type="PANTHER" id="PTHR41390:SF1">
    <property type="entry name" value="NADH-UBIQUINONE OXIDOREDUCTASE 213 KDA SUBUNIT"/>
    <property type="match status" value="1"/>
</dbReference>
<evidence type="ECO:0000313" key="4">
    <source>
        <dbReference type="Proteomes" id="UP000076722"/>
    </source>
</evidence>
<dbReference type="AlphaFoldDB" id="A0A164S4A9"/>
<evidence type="ECO:0000256" key="2">
    <source>
        <dbReference type="SAM" id="Phobius"/>
    </source>
</evidence>
<feature type="compositionally biased region" description="Basic and acidic residues" evidence="1">
    <location>
        <begin position="64"/>
        <end position="75"/>
    </location>
</feature>
<accession>A0A164S4A9</accession>
<dbReference type="EMBL" id="KV419417">
    <property type="protein sequence ID" value="KZS91143.1"/>
    <property type="molecule type" value="Genomic_DNA"/>
</dbReference>